<sequence length="311" mass="34419">MFRTTTASVFKRSSIPRLYSTTHQIPFDTKPFPFSRFEACCPDADAKQAENGFVPCKSHPFPPVLGKKIDMTDPMTRPTSIRHIVGCIGSDAMEWTRAKVETVPGIMQSIMTTENQWLKENRQAQAPGDGEKSVLATVAERPAAVADIPDVMLFPEFKVFQGAPSTNGVIDQSSSLYHALASIWQNPCNALPPLEQEQGWQDIKADTVVLVCTHARRDLRCGKLGPLIVDEFNRVIQEKGLQDKVEVWGTSHFGGHKFAGNLIIHQRGLGGHVYGNVRQCHVPAIVDRHIVHGKVIQEIWRGEVAPPPSSI</sequence>
<evidence type="ECO:0000313" key="2">
    <source>
        <dbReference type="Proteomes" id="UP000077051"/>
    </source>
</evidence>
<reference evidence="1 2" key="1">
    <citation type="submission" date="2015-06" db="EMBL/GenBank/DDBJ databases">
        <title>Expansion of signal transduction pathways in fungi by whole-genome duplication.</title>
        <authorList>
            <consortium name="DOE Joint Genome Institute"/>
            <person name="Corrochano L.M."/>
            <person name="Kuo A."/>
            <person name="Marcet-Houben M."/>
            <person name="Polaino S."/>
            <person name="Salamov A."/>
            <person name="Villalobos J.M."/>
            <person name="Alvarez M.I."/>
            <person name="Avalos J."/>
            <person name="Benito E.P."/>
            <person name="Benoit I."/>
            <person name="Burger G."/>
            <person name="Camino L.P."/>
            <person name="Canovas D."/>
            <person name="Cerda-Olmedo E."/>
            <person name="Cheng J.-F."/>
            <person name="Dominguez A."/>
            <person name="Elias M."/>
            <person name="Eslava A.P."/>
            <person name="Glaser F."/>
            <person name="Grimwood J."/>
            <person name="Gutierrez G."/>
            <person name="Heitman J."/>
            <person name="Henrissat B."/>
            <person name="Iturriaga E.A."/>
            <person name="Lang B.F."/>
            <person name="Lavin J.L."/>
            <person name="Lee S."/>
            <person name="Li W."/>
            <person name="Lindquist E."/>
            <person name="Lopez-Garcia S."/>
            <person name="Luque E.M."/>
            <person name="Marcos A.T."/>
            <person name="Martin J."/>
            <person name="Mccluskey K."/>
            <person name="Medina H.R."/>
            <person name="Miralles-Duran A."/>
            <person name="Miyazaki A."/>
            <person name="Munoz-Torres E."/>
            <person name="Oguiza J.A."/>
            <person name="Ohm R."/>
            <person name="Olmedo M."/>
            <person name="Orejas M."/>
            <person name="Ortiz-Castellanos L."/>
            <person name="Pisabarro A.G."/>
            <person name="Rodriguez-Romero J."/>
            <person name="Ruiz-Herrera J."/>
            <person name="Ruiz-Vazquez R."/>
            <person name="Sanz C."/>
            <person name="Schackwitz W."/>
            <person name="Schmutz J."/>
            <person name="Shahriari M."/>
            <person name="Shelest E."/>
            <person name="Silva-Franco F."/>
            <person name="Soanes D."/>
            <person name="Syed K."/>
            <person name="Tagua V.G."/>
            <person name="Talbot N.J."/>
            <person name="Thon M."/>
            <person name="De Vries R.P."/>
            <person name="Wiebenga A."/>
            <person name="Yadav J.S."/>
            <person name="Braun E.L."/>
            <person name="Baker S."/>
            <person name="Garre V."/>
            <person name="Horwitz B."/>
            <person name="Torres-Martinez S."/>
            <person name="Idnurm A."/>
            <person name="Herrera-Estrella A."/>
            <person name="Gabaldon T."/>
            <person name="Grigoriev I.V."/>
        </authorList>
    </citation>
    <scope>NUCLEOTIDE SEQUENCE [LARGE SCALE GENOMIC DNA]</scope>
    <source>
        <strain evidence="1 2">CBS 277.49</strain>
    </source>
</reference>
<dbReference type="PANTHER" id="PTHR31902:SF14">
    <property type="entry name" value="ACTIN PATCHES DISTAL PROTEIN 1"/>
    <property type="match status" value="1"/>
</dbReference>
<dbReference type="Gene3D" id="3.40.30.10">
    <property type="entry name" value="Glutaredoxin"/>
    <property type="match status" value="1"/>
</dbReference>
<name>A0A168P784_MUCCL</name>
<dbReference type="Proteomes" id="UP000077051">
    <property type="component" value="Unassembled WGS sequence"/>
</dbReference>
<accession>A0A168P784</accession>
<comment type="caution">
    <text evidence="1">The sequence shown here is derived from an EMBL/GenBank/DDBJ whole genome shotgun (WGS) entry which is preliminary data.</text>
</comment>
<organism evidence="1 2">
    <name type="scientific">Mucor lusitanicus CBS 277.49</name>
    <dbReference type="NCBI Taxonomy" id="747725"/>
    <lineage>
        <taxon>Eukaryota</taxon>
        <taxon>Fungi</taxon>
        <taxon>Fungi incertae sedis</taxon>
        <taxon>Mucoromycota</taxon>
        <taxon>Mucoromycotina</taxon>
        <taxon>Mucoromycetes</taxon>
        <taxon>Mucorales</taxon>
        <taxon>Mucorineae</taxon>
        <taxon>Mucoraceae</taxon>
        <taxon>Mucor</taxon>
    </lineage>
</organism>
<gene>
    <name evidence="1" type="ORF">MUCCIDRAFT_107882</name>
</gene>
<dbReference type="Pfam" id="PF06999">
    <property type="entry name" value="Suc_Fer-like"/>
    <property type="match status" value="1"/>
</dbReference>
<dbReference type="AlphaFoldDB" id="A0A168P784"/>
<protein>
    <recommendedName>
        <fullName evidence="3">Sucraseferredoxin-like protein</fullName>
    </recommendedName>
</protein>
<dbReference type="InterPro" id="IPR009737">
    <property type="entry name" value="Aim32/Apd1-like"/>
</dbReference>
<keyword evidence="2" id="KW-1185">Reference proteome</keyword>
<dbReference type="CDD" id="cd03062">
    <property type="entry name" value="TRX_Fd_Sucrase"/>
    <property type="match status" value="1"/>
</dbReference>
<dbReference type="OrthoDB" id="10253744at2759"/>
<dbReference type="SUPFAM" id="SSF52833">
    <property type="entry name" value="Thioredoxin-like"/>
    <property type="match status" value="1"/>
</dbReference>
<evidence type="ECO:0008006" key="3">
    <source>
        <dbReference type="Google" id="ProtNLM"/>
    </source>
</evidence>
<dbReference type="PANTHER" id="PTHR31902">
    <property type="entry name" value="ACTIN PATCHES DISTAL PROTEIN 1"/>
    <property type="match status" value="1"/>
</dbReference>
<evidence type="ECO:0000313" key="1">
    <source>
        <dbReference type="EMBL" id="OAD07276.1"/>
    </source>
</evidence>
<dbReference type="STRING" id="747725.A0A168P784"/>
<dbReference type="VEuPathDB" id="FungiDB:MUCCIDRAFT_107882"/>
<dbReference type="EMBL" id="AMYB01000002">
    <property type="protein sequence ID" value="OAD07276.1"/>
    <property type="molecule type" value="Genomic_DNA"/>
</dbReference>
<dbReference type="InterPro" id="IPR036249">
    <property type="entry name" value="Thioredoxin-like_sf"/>
</dbReference>
<proteinExistence type="predicted"/>